<dbReference type="EMBL" id="SJOP01000005">
    <property type="protein sequence ID" value="TCC13213.1"/>
    <property type="molecule type" value="Genomic_DNA"/>
</dbReference>
<dbReference type="InterPro" id="IPR009760">
    <property type="entry name" value="DUF1328"/>
</dbReference>
<evidence type="ECO:0000256" key="4">
    <source>
        <dbReference type="ARBA" id="ARBA00023136"/>
    </source>
</evidence>
<evidence type="ECO:0000256" key="2">
    <source>
        <dbReference type="ARBA" id="ARBA00022692"/>
    </source>
</evidence>
<keyword evidence="1 5" id="KW-1003">Cell membrane</keyword>
<dbReference type="AlphaFoldDB" id="A0A4R0HQX1"/>
<keyword evidence="4 5" id="KW-0472">Membrane</keyword>
<dbReference type="Pfam" id="PF07043">
    <property type="entry name" value="DUF1328"/>
    <property type="match status" value="1"/>
</dbReference>
<feature type="transmembrane region" description="Helical" evidence="5">
    <location>
        <begin position="36"/>
        <end position="55"/>
    </location>
</feature>
<evidence type="ECO:0000313" key="6">
    <source>
        <dbReference type="EMBL" id="TCC13213.1"/>
    </source>
</evidence>
<accession>A0A4R0HQX1</accession>
<evidence type="ECO:0000256" key="1">
    <source>
        <dbReference type="ARBA" id="ARBA00022475"/>
    </source>
</evidence>
<proteinExistence type="inferred from homology"/>
<dbReference type="GO" id="GO:0005886">
    <property type="term" value="C:plasma membrane"/>
    <property type="evidence" value="ECO:0007669"/>
    <property type="project" value="UniProtKB-UniRule"/>
</dbReference>
<comment type="similarity">
    <text evidence="5">Belongs to the UPF0391 family.</text>
</comment>
<evidence type="ECO:0000256" key="5">
    <source>
        <dbReference type="HAMAP-Rule" id="MF_01361"/>
    </source>
</evidence>
<sequence>MVKESFMFRWGIIFLVIALIAAALGFGGLAGTAAGAAKIVFIVGIILFLVSLFMGRRRP</sequence>
<evidence type="ECO:0000256" key="3">
    <source>
        <dbReference type="ARBA" id="ARBA00022989"/>
    </source>
</evidence>
<reference evidence="6 7" key="1">
    <citation type="submission" date="2019-02" db="EMBL/GenBank/DDBJ databases">
        <title>The draft genome of Kosakonia quasisacchari strain WCHKQ120001.</title>
        <authorList>
            <person name="Wang C."/>
            <person name="Feng Y."/>
            <person name="Zong Z."/>
        </authorList>
    </citation>
    <scope>NUCLEOTIDE SEQUENCE [LARGE SCALE GENOMIC DNA]</scope>
    <source>
        <strain evidence="6 7">WCHKQ120001</strain>
    </source>
</reference>
<dbReference type="HAMAP" id="MF_01361">
    <property type="entry name" value="UPF0391"/>
    <property type="match status" value="1"/>
</dbReference>
<evidence type="ECO:0000313" key="7">
    <source>
        <dbReference type="Proteomes" id="UP000291793"/>
    </source>
</evidence>
<dbReference type="NCBIfam" id="NF010230">
    <property type="entry name" value="PRK13682.1-5"/>
    <property type="match status" value="1"/>
</dbReference>
<keyword evidence="7" id="KW-1185">Reference proteome</keyword>
<feature type="transmembrane region" description="Helical" evidence="5">
    <location>
        <begin position="12"/>
        <end position="30"/>
    </location>
</feature>
<keyword evidence="2 5" id="KW-0812">Transmembrane</keyword>
<keyword evidence="3 5" id="KW-1133">Transmembrane helix</keyword>
<name>A0A4R0HQX1_9ENTR</name>
<comment type="caution">
    <text evidence="6">The sequence shown here is derived from an EMBL/GenBank/DDBJ whole genome shotgun (WGS) entry which is preliminary data.</text>
</comment>
<dbReference type="Proteomes" id="UP000291793">
    <property type="component" value="Unassembled WGS sequence"/>
</dbReference>
<gene>
    <name evidence="6" type="ORF">E0L21_07735</name>
</gene>
<protein>
    <recommendedName>
        <fullName evidence="5">UPF0391 membrane protein E0L21_07735</fullName>
    </recommendedName>
</protein>
<dbReference type="PIRSF" id="PIRSF036466">
    <property type="entry name" value="UCP036466"/>
    <property type="match status" value="1"/>
</dbReference>
<dbReference type="NCBIfam" id="NF010229">
    <property type="entry name" value="PRK13682.1-4"/>
    <property type="match status" value="1"/>
</dbReference>
<comment type="caution">
    <text evidence="5">Lacks conserved residue(s) required for the propagation of feature annotation.</text>
</comment>
<organism evidence="6 7">
    <name type="scientific">Kosakonia quasisacchari</name>
    <dbReference type="NCBI Taxonomy" id="2529380"/>
    <lineage>
        <taxon>Bacteria</taxon>
        <taxon>Pseudomonadati</taxon>
        <taxon>Pseudomonadota</taxon>
        <taxon>Gammaproteobacteria</taxon>
        <taxon>Enterobacterales</taxon>
        <taxon>Enterobacteriaceae</taxon>
        <taxon>Kosakonia</taxon>
    </lineage>
</organism>